<dbReference type="RefSeq" id="WP_205459608.1">
    <property type="nucleotide sequence ID" value="NZ_JAFHKK010000023.1"/>
</dbReference>
<comment type="caution">
    <text evidence="7">The sequence shown here is derived from an EMBL/GenBank/DDBJ whole genome shotgun (WGS) entry which is preliminary data.</text>
</comment>
<dbReference type="PANTHER" id="PTHR43255">
    <property type="entry name" value="IRON-SULFUR-BINDING OXIDOREDUCTASE FADF-RELATED-RELATED"/>
    <property type="match status" value="1"/>
</dbReference>
<evidence type="ECO:0000256" key="4">
    <source>
        <dbReference type="ARBA" id="ARBA00023004"/>
    </source>
</evidence>
<dbReference type="PROSITE" id="PS51379">
    <property type="entry name" value="4FE4S_FER_2"/>
    <property type="match status" value="1"/>
</dbReference>
<keyword evidence="4" id="KW-0408">Iron</keyword>
<evidence type="ECO:0000256" key="5">
    <source>
        <dbReference type="ARBA" id="ARBA00023014"/>
    </source>
</evidence>
<name>A0ABS2WTU2_9BACT</name>
<reference evidence="7" key="1">
    <citation type="submission" date="2021-02" db="EMBL/GenBank/DDBJ databases">
        <title>Sulfurospirillum tamanensis sp. nov.</title>
        <authorList>
            <person name="Frolova A."/>
            <person name="Merkel A."/>
            <person name="Slobodkin A."/>
        </authorList>
    </citation>
    <scope>NUCLEOTIDE SEQUENCE</scope>
    <source>
        <strain evidence="7">T05b</strain>
    </source>
</reference>
<evidence type="ECO:0000313" key="7">
    <source>
        <dbReference type="EMBL" id="MBN2965061.1"/>
    </source>
</evidence>
<dbReference type="Pfam" id="PF13534">
    <property type="entry name" value="Fer4_17"/>
    <property type="match status" value="1"/>
</dbReference>
<gene>
    <name evidence="7" type="ORF">JWV37_09735</name>
</gene>
<dbReference type="Pfam" id="PF02754">
    <property type="entry name" value="CCG"/>
    <property type="match status" value="2"/>
</dbReference>
<keyword evidence="1" id="KW-0004">4Fe-4S</keyword>
<evidence type="ECO:0000259" key="6">
    <source>
        <dbReference type="PROSITE" id="PS51379"/>
    </source>
</evidence>
<organism evidence="7 8">
    <name type="scientific">Sulfurospirillum tamanense</name>
    <dbReference type="NCBI Taxonomy" id="2813362"/>
    <lineage>
        <taxon>Bacteria</taxon>
        <taxon>Pseudomonadati</taxon>
        <taxon>Campylobacterota</taxon>
        <taxon>Epsilonproteobacteria</taxon>
        <taxon>Campylobacterales</taxon>
        <taxon>Sulfurospirillaceae</taxon>
        <taxon>Sulfurospirillum</taxon>
    </lineage>
</organism>
<dbReference type="InterPro" id="IPR004017">
    <property type="entry name" value="Cys_rich_dom"/>
</dbReference>
<keyword evidence="8" id="KW-1185">Reference proteome</keyword>
<dbReference type="SUPFAM" id="SSF54862">
    <property type="entry name" value="4Fe-4S ferredoxins"/>
    <property type="match status" value="1"/>
</dbReference>
<proteinExistence type="predicted"/>
<reference evidence="7" key="2">
    <citation type="submission" date="2021-02" db="EMBL/GenBank/DDBJ databases">
        <authorList>
            <person name="Merkel A.Y."/>
        </authorList>
    </citation>
    <scope>NUCLEOTIDE SEQUENCE</scope>
    <source>
        <strain evidence="7">T05b</strain>
    </source>
</reference>
<evidence type="ECO:0000256" key="2">
    <source>
        <dbReference type="ARBA" id="ARBA00022723"/>
    </source>
</evidence>
<dbReference type="PANTHER" id="PTHR43255:SF1">
    <property type="entry name" value="IRON-SULFUR-BINDING OXIDOREDUCTASE FADF-RELATED"/>
    <property type="match status" value="1"/>
</dbReference>
<dbReference type="InterPro" id="IPR017896">
    <property type="entry name" value="4Fe4S_Fe-S-bd"/>
</dbReference>
<sequence>MNPSTECIDCKACMKGCLMMGEFTDSPKTLLETIKESPASVAFSCAACGYCAHVCPKDISIEAHFVKRKVELAPTELKNFGYRAVLFHQVLSFSKALTTIKTFRATDFSHMAFMPGCALSSYSPALVKSIIAHLQEACPGMSVLMQCCGKPTRVLGDIDRFEGFYSLLERDIDRLGVTTVVTACENCYMSLKTLSPQVKTLSLYKLLAQIGVPQRDFSEAKPVALHDPCPTRLEKPLHEAVRQILRTIKLPFEEFKFNRDKTQCCGSGGMLALTNPKLAREQMVSRAHQTECETIVSYCQECCSSMSRGGKNGVHLLDLLFDETVAKTLTQPKHGTLTSWINRYKTKRMIASLKG</sequence>
<dbReference type="EMBL" id="JAFHKK010000023">
    <property type="protein sequence ID" value="MBN2965061.1"/>
    <property type="molecule type" value="Genomic_DNA"/>
</dbReference>
<accession>A0ABS2WTU2</accession>
<evidence type="ECO:0000256" key="3">
    <source>
        <dbReference type="ARBA" id="ARBA00023002"/>
    </source>
</evidence>
<evidence type="ECO:0000256" key="1">
    <source>
        <dbReference type="ARBA" id="ARBA00022485"/>
    </source>
</evidence>
<dbReference type="InterPro" id="IPR051460">
    <property type="entry name" value="HdrC_iron-sulfur_subunit"/>
</dbReference>
<feature type="domain" description="4Fe-4S ferredoxin-type" evidence="6">
    <location>
        <begin position="36"/>
        <end position="64"/>
    </location>
</feature>
<dbReference type="Gene3D" id="3.30.70.20">
    <property type="match status" value="1"/>
</dbReference>
<dbReference type="PROSITE" id="PS00198">
    <property type="entry name" value="4FE4S_FER_1"/>
    <property type="match status" value="1"/>
</dbReference>
<protein>
    <submittedName>
        <fullName evidence="7">(Fe-S)-binding protein</fullName>
    </submittedName>
</protein>
<evidence type="ECO:0000313" key="8">
    <source>
        <dbReference type="Proteomes" id="UP000703590"/>
    </source>
</evidence>
<keyword evidence="5" id="KW-0411">Iron-sulfur</keyword>
<keyword evidence="2" id="KW-0479">Metal-binding</keyword>
<dbReference type="Proteomes" id="UP000703590">
    <property type="component" value="Unassembled WGS sequence"/>
</dbReference>
<keyword evidence="3" id="KW-0560">Oxidoreductase</keyword>
<dbReference type="InterPro" id="IPR017900">
    <property type="entry name" value="4Fe4S_Fe_S_CS"/>
</dbReference>